<protein>
    <submittedName>
        <fullName evidence="1">Uncharacterized protein</fullName>
    </submittedName>
</protein>
<name>A0A2P2PXK8_RHIMU</name>
<organism evidence="1">
    <name type="scientific">Rhizophora mucronata</name>
    <name type="common">Asiatic mangrove</name>
    <dbReference type="NCBI Taxonomy" id="61149"/>
    <lineage>
        <taxon>Eukaryota</taxon>
        <taxon>Viridiplantae</taxon>
        <taxon>Streptophyta</taxon>
        <taxon>Embryophyta</taxon>
        <taxon>Tracheophyta</taxon>
        <taxon>Spermatophyta</taxon>
        <taxon>Magnoliopsida</taxon>
        <taxon>eudicotyledons</taxon>
        <taxon>Gunneridae</taxon>
        <taxon>Pentapetalae</taxon>
        <taxon>rosids</taxon>
        <taxon>fabids</taxon>
        <taxon>Malpighiales</taxon>
        <taxon>Rhizophoraceae</taxon>
        <taxon>Rhizophora</taxon>
    </lineage>
</organism>
<proteinExistence type="predicted"/>
<sequence>MQSNVLICIYSKPLKTVAYPFYSIKMNTIFCDYLVFGSY</sequence>
<dbReference type="EMBL" id="GGEC01078956">
    <property type="protein sequence ID" value="MBX59440.1"/>
    <property type="molecule type" value="Transcribed_RNA"/>
</dbReference>
<dbReference type="AlphaFoldDB" id="A0A2P2PXK8"/>
<evidence type="ECO:0000313" key="1">
    <source>
        <dbReference type="EMBL" id="MBX59440.1"/>
    </source>
</evidence>
<reference evidence="1" key="1">
    <citation type="submission" date="2018-02" db="EMBL/GenBank/DDBJ databases">
        <title>Rhizophora mucronata_Transcriptome.</title>
        <authorList>
            <person name="Meera S.P."/>
            <person name="Sreeshan A."/>
            <person name="Augustine A."/>
        </authorList>
    </citation>
    <scope>NUCLEOTIDE SEQUENCE</scope>
    <source>
        <tissue evidence="1">Leaf</tissue>
    </source>
</reference>
<accession>A0A2P2PXK8</accession>